<dbReference type="OrthoDB" id="6032509at2759"/>
<name>A0A7M6DM34_9CNID</name>
<organism evidence="8 9">
    <name type="scientific">Clytia hemisphaerica</name>
    <dbReference type="NCBI Taxonomy" id="252671"/>
    <lineage>
        <taxon>Eukaryota</taxon>
        <taxon>Metazoa</taxon>
        <taxon>Cnidaria</taxon>
        <taxon>Hydrozoa</taxon>
        <taxon>Hydroidolina</taxon>
        <taxon>Leptothecata</taxon>
        <taxon>Obeliida</taxon>
        <taxon>Clytiidae</taxon>
        <taxon>Clytia</taxon>
    </lineage>
</organism>
<dbReference type="Pfam" id="PF02028">
    <property type="entry name" value="BCCT"/>
    <property type="match status" value="1"/>
</dbReference>
<dbReference type="GeneID" id="136824319"/>
<feature type="transmembrane region" description="Helical" evidence="7">
    <location>
        <begin position="650"/>
        <end position="669"/>
    </location>
</feature>
<feature type="transmembrane region" description="Helical" evidence="7">
    <location>
        <begin position="512"/>
        <end position="532"/>
    </location>
</feature>
<keyword evidence="9" id="KW-1185">Reference proteome</keyword>
<protein>
    <submittedName>
        <fullName evidence="8">Uncharacterized protein</fullName>
    </submittedName>
</protein>
<dbReference type="InterPro" id="IPR000060">
    <property type="entry name" value="BCCT_transptr"/>
</dbReference>
<feature type="transmembrane region" description="Helical" evidence="7">
    <location>
        <begin position="47"/>
        <end position="65"/>
    </location>
</feature>
<keyword evidence="2" id="KW-0813">Transport</keyword>
<reference evidence="8" key="1">
    <citation type="submission" date="2021-01" db="UniProtKB">
        <authorList>
            <consortium name="EnsemblMetazoa"/>
        </authorList>
    </citation>
    <scope>IDENTIFICATION</scope>
</reference>
<evidence type="ECO:0000256" key="5">
    <source>
        <dbReference type="ARBA" id="ARBA00022989"/>
    </source>
</evidence>
<accession>A0A7M6DM34</accession>
<evidence type="ECO:0000256" key="7">
    <source>
        <dbReference type="SAM" id="Phobius"/>
    </source>
</evidence>
<dbReference type="AlphaFoldDB" id="A0A7M6DM34"/>
<evidence type="ECO:0000256" key="4">
    <source>
        <dbReference type="ARBA" id="ARBA00022692"/>
    </source>
</evidence>
<comment type="subcellular location">
    <subcellularLocation>
        <location evidence="1">Cell membrane</location>
        <topology evidence="1">Multi-pass membrane protein</topology>
    </subcellularLocation>
</comment>
<dbReference type="EnsemblMetazoa" id="CLYHEMT015657.1">
    <property type="protein sequence ID" value="CLYHEMP015657.1"/>
    <property type="gene ID" value="CLYHEMG015657"/>
</dbReference>
<sequence>MMEIEGTNKKPSEMDEKHLVRRKAEFMSLCLRLKFSVGKIHLNFNPLSSLLGALVLWLVIGWAIADWKTSLDHFNIARRWITDKCTWFYISSQLIWVIVIFYVYFKYGKLKLGLSTDKPEYGNFDYFAMIFTTGICNGLFYDGANAPIVGYRNTTDNLLIYRGKSNHITQAQNSLNVVLLHWGFHGFSVYILPCLLLSVLCYRKGLPLTMRSSLYPVFGKKIFGRLGDIVDSVSLICIGFGVSTSFILGAIMLVVGLQSIVPELENNRTTRFIALWAVTGLSMISALSGIKIGIRRMSQLCFLTGALFTITIALSDNIFYLLNLAVQSIGHYTQFFVGTSTFTGAFLQQGNYPGKTDVEINWMHENTVFYWGWWLGWAPLVAIFATRISKGRTIKNVVEFGFLIPILCNFIWFVVIGGVAIDMQNQAIDANLQCGMTTAERQNLGIPTWVQRLGCVDENRRFFLVLEKYEDIKIILQIIALLITLLYFITSFDSAALVMGSISSNGEEKPPLIQRIFWCITLAAVTSVLLIYEERVGRAEITGFTILAGLPFAILLCLSAVALWRLLKLEPNWSYDKLNHWAMIYGNINSIQRLKNVSIATIAPWYFLGNIANNERRMKSRAKRVFKYVKYALPFYLCIILLFLRLRFLYINNLGWAFFIGFVTMTSQLRTKLRHRDGIQGNVIEDIVICVIYPLTVIQIHEQAKRSEERISNPYVAQNRTTSTRQHNGDVINHNHNYVINQTNDAYVMDQVFGPTSSSPTGIKNSHFDGEFLSA</sequence>
<feature type="transmembrane region" description="Helical" evidence="7">
    <location>
        <begin position="400"/>
        <end position="421"/>
    </location>
</feature>
<feature type="transmembrane region" description="Helical" evidence="7">
    <location>
        <begin position="235"/>
        <end position="261"/>
    </location>
</feature>
<feature type="transmembrane region" description="Helical" evidence="7">
    <location>
        <begin position="368"/>
        <end position="388"/>
    </location>
</feature>
<feature type="transmembrane region" description="Helical" evidence="7">
    <location>
        <begin position="273"/>
        <end position="293"/>
    </location>
</feature>
<evidence type="ECO:0000313" key="8">
    <source>
        <dbReference type="EnsemblMetazoa" id="CLYHEMP015657.1"/>
    </source>
</evidence>
<keyword evidence="6 7" id="KW-0472">Membrane</keyword>
<evidence type="ECO:0000256" key="6">
    <source>
        <dbReference type="ARBA" id="ARBA00023136"/>
    </source>
</evidence>
<dbReference type="RefSeq" id="XP_066936577.1">
    <property type="nucleotide sequence ID" value="XM_067080476.1"/>
</dbReference>
<keyword evidence="4 7" id="KW-0812">Transmembrane</keyword>
<dbReference type="GO" id="GO:0022857">
    <property type="term" value="F:transmembrane transporter activity"/>
    <property type="evidence" value="ECO:0007669"/>
    <property type="project" value="InterPro"/>
</dbReference>
<dbReference type="PANTHER" id="PTHR30047">
    <property type="entry name" value="HIGH-AFFINITY CHOLINE TRANSPORT PROTEIN-RELATED"/>
    <property type="match status" value="1"/>
</dbReference>
<dbReference type="PANTHER" id="PTHR30047:SF7">
    <property type="entry name" value="HIGH-AFFINITY CHOLINE TRANSPORT PROTEIN"/>
    <property type="match status" value="1"/>
</dbReference>
<keyword evidence="5 7" id="KW-1133">Transmembrane helix</keyword>
<proteinExistence type="predicted"/>
<evidence type="ECO:0000256" key="2">
    <source>
        <dbReference type="ARBA" id="ARBA00022448"/>
    </source>
</evidence>
<evidence type="ECO:0000256" key="3">
    <source>
        <dbReference type="ARBA" id="ARBA00022475"/>
    </source>
</evidence>
<feature type="transmembrane region" description="Helical" evidence="7">
    <location>
        <begin position="300"/>
        <end position="322"/>
    </location>
</feature>
<dbReference type="Proteomes" id="UP000594262">
    <property type="component" value="Unplaced"/>
</dbReference>
<keyword evidence="3" id="KW-1003">Cell membrane</keyword>
<feature type="transmembrane region" description="Helical" evidence="7">
    <location>
        <begin position="544"/>
        <end position="567"/>
    </location>
</feature>
<evidence type="ECO:0000313" key="9">
    <source>
        <dbReference type="Proteomes" id="UP000594262"/>
    </source>
</evidence>
<feature type="transmembrane region" description="Helical" evidence="7">
    <location>
        <begin position="625"/>
        <end position="644"/>
    </location>
</feature>
<feature type="transmembrane region" description="Helical" evidence="7">
    <location>
        <begin position="86"/>
        <end position="105"/>
    </location>
</feature>
<evidence type="ECO:0000256" key="1">
    <source>
        <dbReference type="ARBA" id="ARBA00004651"/>
    </source>
</evidence>
<feature type="transmembrane region" description="Helical" evidence="7">
    <location>
        <begin position="182"/>
        <end position="202"/>
    </location>
</feature>
<dbReference type="GO" id="GO:0005886">
    <property type="term" value="C:plasma membrane"/>
    <property type="evidence" value="ECO:0007669"/>
    <property type="project" value="UniProtKB-SubCell"/>
</dbReference>
<feature type="transmembrane region" description="Helical" evidence="7">
    <location>
        <begin position="474"/>
        <end position="500"/>
    </location>
</feature>